<organism evidence="2">
    <name type="scientific">Xenorhabdus szentirmaii</name>
    <dbReference type="NCBI Taxonomy" id="290112"/>
    <lineage>
        <taxon>Bacteria</taxon>
        <taxon>Pseudomonadati</taxon>
        <taxon>Pseudomonadota</taxon>
        <taxon>Gammaproteobacteria</taxon>
        <taxon>Enterobacterales</taxon>
        <taxon>Morganellaceae</taxon>
        <taxon>Xenorhabdus</taxon>
    </lineage>
</organism>
<dbReference type="PANTHER" id="PTHR45527">
    <property type="entry name" value="NONRIBOSOMAL PEPTIDE SYNTHETASE"/>
    <property type="match status" value="1"/>
</dbReference>
<dbReference type="GO" id="GO:0031177">
    <property type="term" value="F:phosphopantetheine binding"/>
    <property type="evidence" value="ECO:0007669"/>
    <property type="project" value="TreeGrafter"/>
</dbReference>
<name>A0AAW3YU02_9GAMM</name>
<dbReference type="Gene3D" id="3.30.559.30">
    <property type="entry name" value="Nonribosomal peptide synthetase, condensation domain"/>
    <property type="match status" value="1"/>
</dbReference>
<gene>
    <name evidence="2" type="ORF">ID854_13450</name>
</gene>
<dbReference type="GO" id="GO:0044550">
    <property type="term" value="P:secondary metabolite biosynthetic process"/>
    <property type="evidence" value="ECO:0007669"/>
    <property type="project" value="TreeGrafter"/>
</dbReference>
<reference evidence="2" key="1">
    <citation type="submission" date="2020-09" db="EMBL/GenBank/DDBJ databases">
        <authorList>
            <person name="Palma L."/>
            <person name="Caballero P."/>
            <person name="Berry C."/>
            <person name="Del Valle E."/>
        </authorList>
    </citation>
    <scope>NUCLEOTIDE SEQUENCE</scope>
    <source>
        <strain evidence="2">M</strain>
    </source>
</reference>
<proteinExistence type="predicted"/>
<dbReference type="GO" id="GO:0043041">
    <property type="term" value="P:amino acid activation for nonribosomal peptide biosynthetic process"/>
    <property type="evidence" value="ECO:0007669"/>
    <property type="project" value="TreeGrafter"/>
</dbReference>
<accession>A0AAW3YU02</accession>
<dbReference type="SUPFAM" id="SSF52777">
    <property type="entry name" value="CoA-dependent acyltransferases"/>
    <property type="match status" value="1"/>
</dbReference>
<protein>
    <recommendedName>
        <fullName evidence="1">Condensation domain-containing protein</fullName>
    </recommendedName>
</protein>
<evidence type="ECO:0000259" key="1">
    <source>
        <dbReference type="Pfam" id="PF00668"/>
    </source>
</evidence>
<feature type="non-terminal residue" evidence="2">
    <location>
        <position position="1"/>
    </location>
</feature>
<dbReference type="Pfam" id="PF00668">
    <property type="entry name" value="Condensation"/>
    <property type="match status" value="1"/>
</dbReference>
<feature type="non-terminal residue" evidence="2">
    <location>
        <position position="173"/>
    </location>
</feature>
<reference evidence="2" key="2">
    <citation type="journal article" date="2024" name="Toxins">
        <title>Genome Sequence Analysis of Native Xenorhabdus Strains Isolated from Entomopathogenic Nematodes in Argentina.</title>
        <authorList>
            <person name="Palma L."/>
            <person name="Frizzo L."/>
            <person name="Kaiser S."/>
            <person name="Berry C."/>
            <person name="Caballero P."/>
            <person name="Bode H.B."/>
            <person name="Del Valle E.E."/>
        </authorList>
    </citation>
    <scope>NUCLEOTIDE SEQUENCE</scope>
    <source>
        <strain evidence="2">M</strain>
    </source>
</reference>
<dbReference type="InterPro" id="IPR001242">
    <property type="entry name" value="Condensation_dom"/>
</dbReference>
<comment type="caution">
    <text evidence="2">The sequence shown here is derived from an EMBL/GenBank/DDBJ whole genome shotgun (WGS) entry which is preliminary data.</text>
</comment>
<dbReference type="GO" id="GO:0003824">
    <property type="term" value="F:catalytic activity"/>
    <property type="evidence" value="ECO:0007669"/>
    <property type="project" value="InterPro"/>
</dbReference>
<feature type="domain" description="Condensation" evidence="1">
    <location>
        <begin position="29"/>
        <end position="168"/>
    </location>
</feature>
<dbReference type="EMBL" id="JACXBF010000305">
    <property type="protein sequence ID" value="MBD2801435.1"/>
    <property type="molecule type" value="Genomic_DNA"/>
</dbReference>
<dbReference type="PANTHER" id="PTHR45527:SF1">
    <property type="entry name" value="FATTY ACID SYNTHASE"/>
    <property type="match status" value="1"/>
</dbReference>
<dbReference type="AlphaFoldDB" id="A0AAW3YU02"/>
<evidence type="ECO:0000313" key="2">
    <source>
        <dbReference type="EMBL" id="MBD2801435.1"/>
    </source>
</evidence>
<dbReference type="GO" id="GO:0005737">
    <property type="term" value="C:cytoplasm"/>
    <property type="evidence" value="ECO:0007669"/>
    <property type="project" value="TreeGrafter"/>
</dbReference>
<sequence>PDYLADLDEVTAPFGLINVQEESEHTAEARQSLNAGLSCALRETARRLGTSPAALFHAGWALVVARTSGRDDIVFGTTLSGRMSGMAGSAGALGMFINTLPVRLKLKGISAEALVKAVTDTCASLLHYEQTPLSLVQRYSGFGNMPLFSALLNCRHVNDKDSSTLNLSQFGIT</sequence>
<dbReference type="RefSeq" id="WP_323869195.1">
    <property type="nucleotide sequence ID" value="NZ_JACXBF010000305.1"/>
</dbReference>
<dbReference type="Proteomes" id="UP001193920">
    <property type="component" value="Unassembled WGS sequence"/>
</dbReference>